<evidence type="ECO:0000259" key="6">
    <source>
        <dbReference type="Pfam" id="PF00151"/>
    </source>
</evidence>
<dbReference type="PANTHER" id="PTHR11610">
    <property type="entry name" value="LIPASE"/>
    <property type="match status" value="1"/>
</dbReference>
<dbReference type="InterPro" id="IPR000734">
    <property type="entry name" value="TAG_lipase"/>
</dbReference>
<comment type="similarity">
    <text evidence="2 4">Belongs to the AB hydrolase superfamily. Lipase family.</text>
</comment>
<dbReference type="Pfam" id="PF00151">
    <property type="entry name" value="Lipase"/>
    <property type="match status" value="1"/>
</dbReference>
<organism evidence="7 8">
    <name type="scientific">Araneus ventricosus</name>
    <name type="common">Orbweaver spider</name>
    <name type="synonym">Epeira ventricosa</name>
    <dbReference type="NCBI Taxonomy" id="182803"/>
    <lineage>
        <taxon>Eukaryota</taxon>
        <taxon>Metazoa</taxon>
        <taxon>Ecdysozoa</taxon>
        <taxon>Arthropoda</taxon>
        <taxon>Chelicerata</taxon>
        <taxon>Arachnida</taxon>
        <taxon>Araneae</taxon>
        <taxon>Araneomorphae</taxon>
        <taxon>Entelegynae</taxon>
        <taxon>Araneoidea</taxon>
        <taxon>Araneidae</taxon>
        <taxon>Araneus</taxon>
    </lineage>
</organism>
<name>A0A4Y2C9M1_ARAVE</name>
<dbReference type="EMBL" id="BGPR01085775">
    <property type="protein sequence ID" value="GBM00860.1"/>
    <property type="molecule type" value="Genomic_DNA"/>
</dbReference>
<feature type="transmembrane region" description="Helical" evidence="5">
    <location>
        <begin position="28"/>
        <end position="49"/>
    </location>
</feature>
<dbReference type="OrthoDB" id="6425188at2759"/>
<dbReference type="GO" id="GO:0016042">
    <property type="term" value="P:lipid catabolic process"/>
    <property type="evidence" value="ECO:0007669"/>
    <property type="project" value="TreeGrafter"/>
</dbReference>
<keyword evidence="8" id="KW-1185">Reference proteome</keyword>
<evidence type="ECO:0000313" key="7">
    <source>
        <dbReference type="EMBL" id="GBM00860.1"/>
    </source>
</evidence>
<evidence type="ECO:0000256" key="3">
    <source>
        <dbReference type="ARBA" id="ARBA00022525"/>
    </source>
</evidence>
<dbReference type="InterPro" id="IPR013818">
    <property type="entry name" value="Lipase"/>
</dbReference>
<evidence type="ECO:0000256" key="4">
    <source>
        <dbReference type="RuleBase" id="RU004262"/>
    </source>
</evidence>
<evidence type="ECO:0000256" key="1">
    <source>
        <dbReference type="ARBA" id="ARBA00004613"/>
    </source>
</evidence>
<accession>A0A4Y2C9M1</accession>
<sequence length="205" mass="23733">MGLDFFSASTGGMVPEFAHKTLESQFRLSLFTANDDFFIIEVLWVQIVISVKERKFKRMSLVFRFRSLATFFFFVELLASLLHLVLLTSAFFNCHRFHLSSSSSFSFFIEMLIFHWSATLGNLVACQHLRAYEFFIYSFNPNGCLFVGVECTSWPDFLEGHCNCGHEGEKCAIMGMFSPTYAHPTGKHYRDRRMYLKVGPERPFC</sequence>
<dbReference type="SUPFAM" id="SSF53474">
    <property type="entry name" value="alpha/beta-Hydrolases"/>
    <property type="match status" value="1"/>
</dbReference>
<comment type="subcellular location">
    <subcellularLocation>
        <location evidence="1">Secreted</location>
    </subcellularLocation>
</comment>
<keyword evidence="5" id="KW-0812">Transmembrane</keyword>
<dbReference type="AlphaFoldDB" id="A0A4Y2C9M1"/>
<feature type="transmembrane region" description="Helical" evidence="5">
    <location>
        <begin position="70"/>
        <end position="92"/>
    </location>
</feature>
<keyword evidence="5" id="KW-0472">Membrane</keyword>
<evidence type="ECO:0000313" key="8">
    <source>
        <dbReference type="Proteomes" id="UP000499080"/>
    </source>
</evidence>
<reference evidence="7 8" key="1">
    <citation type="journal article" date="2019" name="Sci. Rep.">
        <title>Orb-weaving spider Araneus ventricosus genome elucidates the spidroin gene catalogue.</title>
        <authorList>
            <person name="Kono N."/>
            <person name="Nakamura H."/>
            <person name="Ohtoshi R."/>
            <person name="Moran D.A.P."/>
            <person name="Shinohara A."/>
            <person name="Yoshida Y."/>
            <person name="Fujiwara M."/>
            <person name="Mori M."/>
            <person name="Tomita M."/>
            <person name="Arakawa K."/>
        </authorList>
    </citation>
    <scope>NUCLEOTIDE SEQUENCE [LARGE SCALE GENOMIC DNA]</scope>
</reference>
<keyword evidence="5" id="KW-1133">Transmembrane helix</keyword>
<dbReference type="Proteomes" id="UP000499080">
    <property type="component" value="Unassembled WGS sequence"/>
</dbReference>
<dbReference type="GO" id="GO:0016298">
    <property type="term" value="F:lipase activity"/>
    <property type="evidence" value="ECO:0007669"/>
    <property type="project" value="InterPro"/>
</dbReference>
<feature type="non-terminal residue" evidence="7">
    <location>
        <position position="205"/>
    </location>
</feature>
<keyword evidence="3" id="KW-0964">Secreted</keyword>
<dbReference type="InterPro" id="IPR029058">
    <property type="entry name" value="AB_hydrolase_fold"/>
</dbReference>
<evidence type="ECO:0000256" key="2">
    <source>
        <dbReference type="ARBA" id="ARBA00010701"/>
    </source>
</evidence>
<proteinExistence type="inferred from homology"/>
<dbReference type="PANTHER" id="PTHR11610:SF185">
    <property type="entry name" value="LD47264P"/>
    <property type="match status" value="1"/>
</dbReference>
<dbReference type="GO" id="GO:0005615">
    <property type="term" value="C:extracellular space"/>
    <property type="evidence" value="ECO:0007669"/>
    <property type="project" value="TreeGrafter"/>
</dbReference>
<feature type="transmembrane region" description="Helical" evidence="5">
    <location>
        <begin position="104"/>
        <end position="125"/>
    </location>
</feature>
<dbReference type="Gene3D" id="3.40.50.1820">
    <property type="entry name" value="alpha/beta hydrolase"/>
    <property type="match status" value="1"/>
</dbReference>
<gene>
    <name evidence="7" type="ORF">AVEN_140136_1</name>
</gene>
<comment type="caution">
    <text evidence="7">The sequence shown here is derived from an EMBL/GenBank/DDBJ whole genome shotgun (WGS) entry which is preliminary data.</text>
</comment>
<protein>
    <recommendedName>
        <fullName evidence="6">Lipase domain-containing protein</fullName>
    </recommendedName>
</protein>
<feature type="domain" description="Lipase" evidence="6">
    <location>
        <begin position="121"/>
        <end position="204"/>
    </location>
</feature>
<evidence type="ECO:0000256" key="5">
    <source>
        <dbReference type="SAM" id="Phobius"/>
    </source>
</evidence>